<evidence type="ECO:0000256" key="4">
    <source>
        <dbReference type="ARBA" id="ARBA00022692"/>
    </source>
</evidence>
<protein>
    <recommendedName>
        <fullName evidence="12">ADP,ATP carrier protein</fullName>
    </recommendedName>
</protein>
<feature type="transmembrane region" description="Helical" evidence="9">
    <location>
        <begin position="203"/>
        <end position="225"/>
    </location>
</feature>
<keyword evidence="6" id="KW-0067">ATP-binding</keyword>
<evidence type="ECO:0008006" key="12">
    <source>
        <dbReference type="Google" id="ProtNLM"/>
    </source>
</evidence>
<dbReference type="Gene3D" id="1.25.10.10">
    <property type="entry name" value="Leucine-rich Repeat Variant"/>
    <property type="match status" value="2"/>
</dbReference>
<keyword evidence="5" id="KW-0547">Nucleotide-binding</keyword>
<dbReference type="Pfam" id="PF13646">
    <property type="entry name" value="HEAT_2"/>
    <property type="match status" value="1"/>
</dbReference>
<feature type="transmembrane region" description="Helical" evidence="9">
    <location>
        <begin position="276"/>
        <end position="302"/>
    </location>
</feature>
<comment type="caution">
    <text evidence="10">The sequence shown here is derived from an EMBL/GenBank/DDBJ whole genome shotgun (WGS) entry which is preliminary data.</text>
</comment>
<dbReference type="InterPro" id="IPR004667">
    <property type="entry name" value="ADP_ATP_car_bac_type"/>
</dbReference>
<dbReference type="CDD" id="cd06174">
    <property type="entry name" value="MFS"/>
    <property type="match status" value="1"/>
</dbReference>
<keyword evidence="3" id="KW-0813">Transport</keyword>
<dbReference type="GO" id="GO:0005524">
    <property type="term" value="F:ATP binding"/>
    <property type="evidence" value="ECO:0007669"/>
    <property type="project" value="UniProtKB-KW"/>
</dbReference>
<keyword evidence="4 9" id="KW-0812">Transmembrane</keyword>
<proteinExistence type="inferred from homology"/>
<dbReference type="InterPro" id="IPR011989">
    <property type="entry name" value="ARM-like"/>
</dbReference>
<comment type="similarity">
    <text evidence="2">Belongs to the ADP/ATP translocase tlc family.</text>
</comment>
<feature type="transmembrane region" description="Helical" evidence="9">
    <location>
        <begin position="64"/>
        <end position="82"/>
    </location>
</feature>
<evidence type="ECO:0000313" key="10">
    <source>
        <dbReference type="EMBL" id="MCA9726315.1"/>
    </source>
</evidence>
<evidence type="ECO:0000256" key="1">
    <source>
        <dbReference type="ARBA" id="ARBA00004141"/>
    </source>
</evidence>
<feature type="transmembrane region" description="Helical" evidence="9">
    <location>
        <begin position="94"/>
        <end position="113"/>
    </location>
</feature>
<reference evidence="10" key="2">
    <citation type="journal article" date="2021" name="Microbiome">
        <title>Successional dynamics and alternative stable states in a saline activated sludge microbial community over 9 years.</title>
        <authorList>
            <person name="Wang Y."/>
            <person name="Ye J."/>
            <person name="Ju F."/>
            <person name="Liu L."/>
            <person name="Boyd J.A."/>
            <person name="Deng Y."/>
            <person name="Parks D.H."/>
            <person name="Jiang X."/>
            <person name="Yin X."/>
            <person name="Woodcroft B.J."/>
            <person name="Tyson G.W."/>
            <person name="Hugenholtz P."/>
            <person name="Polz M.F."/>
            <person name="Zhang T."/>
        </authorList>
    </citation>
    <scope>NUCLEOTIDE SEQUENCE</scope>
    <source>
        <strain evidence="10">HKST-UBA01</strain>
    </source>
</reference>
<dbReference type="GO" id="GO:0005471">
    <property type="term" value="F:ATP:ADP antiporter activity"/>
    <property type="evidence" value="ECO:0007669"/>
    <property type="project" value="InterPro"/>
</dbReference>
<keyword evidence="8 9" id="KW-0472">Membrane</keyword>
<evidence type="ECO:0000313" key="11">
    <source>
        <dbReference type="Proteomes" id="UP000697710"/>
    </source>
</evidence>
<gene>
    <name evidence="10" type="ORF">KC729_01435</name>
</gene>
<comment type="subcellular location">
    <subcellularLocation>
        <location evidence="1">Membrane</location>
        <topology evidence="1">Multi-pass membrane protein</topology>
    </subcellularLocation>
</comment>
<dbReference type="AlphaFoldDB" id="A0A956LV75"/>
<organism evidence="10 11">
    <name type="scientific">Eiseniibacteriota bacterium</name>
    <dbReference type="NCBI Taxonomy" id="2212470"/>
    <lineage>
        <taxon>Bacteria</taxon>
        <taxon>Candidatus Eiseniibacteriota</taxon>
    </lineage>
</organism>
<reference evidence="10" key="1">
    <citation type="submission" date="2020-04" db="EMBL/GenBank/DDBJ databases">
        <authorList>
            <person name="Zhang T."/>
        </authorList>
    </citation>
    <scope>NUCLEOTIDE SEQUENCE</scope>
    <source>
        <strain evidence="10">HKST-UBA01</strain>
    </source>
</reference>
<evidence type="ECO:0000256" key="6">
    <source>
        <dbReference type="ARBA" id="ARBA00022840"/>
    </source>
</evidence>
<dbReference type="Gene3D" id="1.20.1250.20">
    <property type="entry name" value="MFS general substrate transporter like domains"/>
    <property type="match status" value="1"/>
</dbReference>
<feature type="transmembrane region" description="Helical" evidence="9">
    <location>
        <begin position="125"/>
        <end position="149"/>
    </location>
</feature>
<evidence type="ECO:0000256" key="5">
    <source>
        <dbReference type="ARBA" id="ARBA00022741"/>
    </source>
</evidence>
<keyword evidence="7 9" id="KW-1133">Transmembrane helix</keyword>
<sequence length="893" mass="97815">MGAFLALVLILAGHTLLETARDALFLARIPASRLPWTYLGIALLALAIFAVQRFRGRTSVRRGSLVRWLALSSVITLGFWGVEADSPPAVLYGLYIWSGLFATLVVVRFWTLLGEYFSIGQAKRLFGLIGAGSVLGSILGSALARLFVAMYPARMLLLAAALAILAGGAVIALVLPRRPHEAHEGGDTRRTHNPVRTIWEAPYLRRVGAIVLLSTLAFTLVDYLFKSTIAARVPADRLGSAFATAYLGFNIASLAVQLLLVRYLPWLARVLRIHQLLFIVPWLLGTAAAVVLTVGGLVPIIALKGVDGALRHSLHRTVSEMLYVHLVTDLRSVVKGWIDVAGQRGGQALASFLILSFGMMGAPPPLLAGMVILLVVLWIYTAASITPHYLQLFRRTLAEGSIASRVGYPELDVPSLAALLRALNSRDDGEVVAAVDLLAEQGRDDVLPGLILYHPSSRVVRRALTLFTKAGREDVVPILDRLLDNEDPEVRAAALRARAWLAPDPALNARMLEDPSPIVSATARVGIIALFGGPDAYQELVDLARESDDETRVALARAIRYSPGAAYAEALITLCKHGSLEVRRETALAMHELRSTRCIPSLVQMLTVRDLRESARSGLVAIGSEALSQLEETLDNPWIDPHVRRHLPRTIMRFRSQQAVDVLQNRLSGETDPVVSHKILRALGRLRADDPTLELDQERLRGQLEEEVRAAFRMLEWEASLAEAATRDPVRATEVHELILGWTQHRGRVARERITRVLGLLHPDEDLLDIYRGLDSRRSDKRASSRELLENLLTPPVQGPLLALLDELSPRARLAQAGPYRPERTRSYSALLEALLDVEDVGVRSLVAAHAAEAGVRELIPRLESLPSDPAGMVSEAVARALADLQRPKEVTP</sequence>
<feature type="transmembrane region" description="Helical" evidence="9">
    <location>
        <begin position="245"/>
        <end position="264"/>
    </location>
</feature>
<dbReference type="PANTHER" id="PTHR31187:SF1">
    <property type="entry name" value="ADP,ATP CARRIER PROTEIN 1"/>
    <property type="match status" value="1"/>
</dbReference>
<evidence type="ECO:0000256" key="3">
    <source>
        <dbReference type="ARBA" id="ARBA00022448"/>
    </source>
</evidence>
<evidence type="ECO:0000256" key="2">
    <source>
        <dbReference type="ARBA" id="ARBA00007127"/>
    </source>
</evidence>
<dbReference type="EMBL" id="JAGQHR010000018">
    <property type="protein sequence ID" value="MCA9726315.1"/>
    <property type="molecule type" value="Genomic_DNA"/>
</dbReference>
<dbReference type="InterPro" id="IPR016024">
    <property type="entry name" value="ARM-type_fold"/>
</dbReference>
<dbReference type="InterPro" id="IPR036259">
    <property type="entry name" value="MFS_trans_sf"/>
</dbReference>
<dbReference type="Proteomes" id="UP000697710">
    <property type="component" value="Unassembled WGS sequence"/>
</dbReference>
<accession>A0A956LV75</accession>
<dbReference type="SUPFAM" id="SSF103473">
    <property type="entry name" value="MFS general substrate transporter"/>
    <property type="match status" value="1"/>
</dbReference>
<dbReference type="SUPFAM" id="SSF48371">
    <property type="entry name" value="ARM repeat"/>
    <property type="match status" value="2"/>
</dbReference>
<feature type="transmembrane region" description="Helical" evidence="9">
    <location>
        <begin position="35"/>
        <end position="52"/>
    </location>
</feature>
<evidence type="ECO:0000256" key="7">
    <source>
        <dbReference type="ARBA" id="ARBA00022989"/>
    </source>
</evidence>
<dbReference type="GO" id="GO:0016020">
    <property type="term" value="C:membrane"/>
    <property type="evidence" value="ECO:0007669"/>
    <property type="project" value="UniProtKB-SubCell"/>
</dbReference>
<dbReference type="PANTHER" id="PTHR31187">
    <property type="match status" value="1"/>
</dbReference>
<feature type="transmembrane region" description="Helical" evidence="9">
    <location>
        <begin position="366"/>
        <end position="385"/>
    </location>
</feature>
<feature type="transmembrane region" description="Helical" evidence="9">
    <location>
        <begin position="155"/>
        <end position="175"/>
    </location>
</feature>
<evidence type="ECO:0000256" key="8">
    <source>
        <dbReference type="ARBA" id="ARBA00023136"/>
    </source>
</evidence>
<evidence type="ECO:0000256" key="9">
    <source>
        <dbReference type="SAM" id="Phobius"/>
    </source>
</evidence>
<name>A0A956LV75_UNCEI</name>